<evidence type="ECO:0000313" key="4">
    <source>
        <dbReference type="EMBL" id="MFI2486140.1"/>
    </source>
</evidence>
<evidence type="ECO:0000259" key="3">
    <source>
        <dbReference type="SMART" id="SM00458"/>
    </source>
</evidence>
<dbReference type="SMART" id="SM00458">
    <property type="entry name" value="RICIN"/>
    <property type="match status" value="1"/>
</dbReference>
<evidence type="ECO:0000256" key="2">
    <source>
        <dbReference type="SAM" id="Phobius"/>
    </source>
</evidence>
<proteinExistence type="predicted"/>
<dbReference type="SUPFAM" id="SSF50370">
    <property type="entry name" value="Ricin B-like lectins"/>
    <property type="match status" value="1"/>
</dbReference>
<name>A0ABW7XFX6_9MICO</name>
<dbReference type="InterPro" id="IPR035992">
    <property type="entry name" value="Ricin_B-like_lectins"/>
</dbReference>
<reference evidence="4 5" key="1">
    <citation type="submission" date="2024-10" db="EMBL/GenBank/DDBJ databases">
        <title>The Natural Products Discovery Center: Release of the First 8490 Sequenced Strains for Exploring Actinobacteria Biosynthetic Diversity.</title>
        <authorList>
            <person name="Kalkreuter E."/>
            <person name="Kautsar S.A."/>
            <person name="Yang D."/>
            <person name="Bader C.D."/>
            <person name="Teijaro C.N."/>
            <person name="Fluegel L."/>
            <person name="Davis C.M."/>
            <person name="Simpson J.R."/>
            <person name="Lauterbach L."/>
            <person name="Steele A.D."/>
            <person name="Gui C."/>
            <person name="Meng S."/>
            <person name="Li G."/>
            <person name="Viehrig K."/>
            <person name="Ye F."/>
            <person name="Su P."/>
            <person name="Kiefer A.F."/>
            <person name="Nichols A."/>
            <person name="Cepeda A.J."/>
            <person name="Yan W."/>
            <person name="Fan B."/>
            <person name="Jiang Y."/>
            <person name="Adhikari A."/>
            <person name="Zheng C.-J."/>
            <person name="Schuster L."/>
            <person name="Cowan T.M."/>
            <person name="Smanski M.J."/>
            <person name="Chevrette M.G."/>
            <person name="De Carvalho L.P.S."/>
            <person name="Shen B."/>
        </authorList>
    </citation>
    <scope>NUCLEOTIDE SEQUENCE [LARGE SCALE GENOMIC DNA]</scope>
    <source>
        <strain evidence="4 5">NPDC019481</strain>
    </source>
</reference>
<feature type="region of interest" description="Disordered" evidence="1">
    <location>
        <begin position="47"/>
        <end position="92"/>
    </location>
</feature>
<dbReference type="Proteomes" id="UP001611580">
    <property type="component" value="Unassembled WGS sequence"/>
</dbReference>
<dbReference type="Gene3D" id="2.80.10.50">
    <property type="match status" value="1"/>
</dbReference>
<evidence type="ECO:0000313" key="5">
    <source>
        <dbReference type="Proteomes" id="UP001611580"/>
    </source>
</evidence>
<comment type="caution">
    <text evidence="4">The sequence shown here is derived from an EMBL/GenBank/DDBJ whole genome shotgun (WGS) entry which is preliminary data.</text>
</comment>
<dbReference type="EMBL" id="JBIRYI010000002">
    <property type="protein sequence ID" value="MFI2486140.1"/>
    <property type="molecule type" value="Genomic_DNA"/>
</dbReference>
<feature type="domain" description="Ricin B lectin" evidence="3">
    <location>
        <begin position="88"/>
        <end position="214"/>
    </location>
</feature>
<keyword evidence="5" id="KW-1185">Reference proteome</keyword>
<keyword evidence="2" id="KW-0812">Transmembrane</keyword>
<accession>A0ABW7XFX6</accession>
<organism evidence="4 5">
    <name type="scientific">Promicromonospora kroppenstedtii</name>
    <dbReference type="NCBI Taxonomy" id="440482"/>
    <lineage>
        <taxon>Bacteria</taxon>
        <taxon>Bacillati</taxon>
        <taxon>Actinomycetota</taxon>
        <taxon>Actinomycetes</taxon>
        <taxon>Micrococcales</taxon>
        <taxon>Promicromonosporaceae</taxon>
        <taxon>Promicromonospora</taxon>
    </lineage>
</organism>
<evidence type="ECO:0000256" key="1">
    <source>
        <dbReference type="SAM" id="MobiDB-lite"/>
    </source>
</evidence>
<keyword evidence="2" id="KW-0472">Membrane</keyword>
<feature type="transmembrane region" description="Helical" evidence="2">
    <location>
        <begin position="12"/>
        <end position="36"/>
    </location>
</feature>
<sequence>MYDQVTAPRRTPFGLLAWVLAVVLALGAIGGTVWVMTRDVSATDAAGQASASPSAAVPSPSEPTDAEPVSDPASPSPSPTPTPPPAPAPLTLQSVASGRCLDVPGGVATDGAALQIYDCNGSAAQLWTTSAAGELRVLDTMCLDDPSGGAQGTPAQIRTCSGGANQQWTPQGDGTVRNVATGLCLDVSGGAVDNRTPAIVYGCHAGDNQRWTVS</sequence>
<feature type="compositionally biased region" description="Low complexity" evidence="1">
    <location>
        <begin position="47"/>
        <end position="63"/>
    </location>
</feature>
<protein>
    <submittedName>
        <fullName evidence="4">RICIN domain-containing protein</fullName>
    </submittedName>
</protein>
<dbReference type="RefSeq" id="WP_397401807.1">
    <property type="nucleotide sequence ID" value="NZ_JBIRYI010000002.1"/>
</dbReference>
<gene>
    <name evidence="4" type="ORF">ACH47X_04490</name>
</gene>
<feature type="compositionally biased region" description="Pro residues" evidence="1">
    <location>
        <begin position="74"/>
        <end position="88"/>
    </location>
</feature>
<dbReference type="PROSITE" id="PS50231">
    <property type="entry name" value="RICIN_B_LECTIN"/>
    <property type="match status" value="1"/>
</dbReference>
<dbReference type="Pfam" id="PF00652">
    <property type="entry name" value="Ricin_B_lectin"/>
    <property type="match status" value="1"/>
</dbReference>
<keyword evidence="2" id="KW-1133">Transmembrane helix</keyword>
<dbReference type="CDD" id="cd23418">
    <property type="entry name" value="beta-trefoil_Ricin_XLN-like"/>
    <property type="match status" value="1"/>
</dbReference>
<dbReference type="InterPro" id="IPR000772">
    <property type="entry name" value="Ricin_B_lectin"/>
</dbReference>